<dbReference type="PROSITE" id="PS50857">
    <property type="entry name" value="COX2_CUA"/>
    <property type="match status" value="1"/>
</dbReference>
<dbReference type="PROSITE" id="PS50999">
    <property type="entry name" value="COX2_TM"/>
    <property type="match status" value="1"/>
</dbReference>
<comment type="function">
    <text evidence="13 16">Subunits I and II form the functional core of the enzyme complex. Electrons originating in cytochrome c are transferred via heme a and Cu(A) to the binuclear center formed by heme a3 and Cu(B).</text>
</comment>
<evidence type="ECO:0000256" key="4">
    <source>
        <dbReference type="ARBA" id="ARBA00022448"/>
    </source>
</evidence>
<dbReference type="GO" id="GO:0005886">
    <property type="term" value="C:plasma membrane"/>
    <property type="evidence" value="ECO:0007669"/>
    <property type="project" value="UniProtKB-SubCell"/>
</dbReference>
<dbReference type="InterPro" id="IPR045187">
    <property type="entry name" value="CcO_II"/>
</dbReference>
<dbReference type="EC" id="7.1.1.9" evidence="16"/>
<dbReference type="Proteomes" id="UP000186002">
    <property type="component" value="Unassembled WGS sequence"/>
</dbReference>
<evidence type="ECO:0000256" key="6">
    <source>
        <dbReference type="ARBA" id="ARBA00022692"/>
    </source>
</evidence>
<comment type="cofactor">
    <cofactor evidence="1">
        <name>heme</name>
        <dbReference type="ChEBI" id="CHEBI:30413"/>
    </cofactor>
</comment>
<keyword evidence="12 17" id="KW-0472">Membrane</keyword>
<evidence type="ECO:0000256" key="10">
    <source>
        <dbReference type="ARBA" id="ARBA00022989"/>
    </source>
</evidence>
<proteinExistence type="inferred from homology"/>
<sequence>MPRGKHIPAGLEMVLERPRSKNMHACAAKVWRLREGSADVKGIFKRLINLVAMAAVMAGVSTAAVAEEAGIKPWQLGFQKSVTDVMDDITWFNHFTFWIIAVVTVFVLALLILVVVKFNAKANPVPSRTSHNTMIEVVWTIAPILILVVIAVPSFRLLFKELDIPQYDMTVKATGFQWYWGYEYTDENMGGISFDSYMVTDADRESVAAERGVTLNEVPRLLSVDNDLVIPVDTTVRVQVTAADVIHSFAMPSFGVKVDAVPGRLNETWFHAREQGVYYGQCSELCGKNHAFMPIAIRVVSKEQFEQWAAAAKDDLDGANKQLLASIAATKKTAARSIEEITVAAK</sequence>
<evidence type="ECO:0000313" key="21">
    <source>
        <dbReference type="Proteomes" id="UP000186002"/>
    </source>
</evidence>
<dbReference type="STRING" id="735517.SAMN05444272_0632"/>
<evidence type="ECO:0000256" key="2">
    <source>
        <dbReference type="ARBA" id="ARBA00004141"/>
    </source>
</evidence>
<evidence type="ECO:0000256" key="11">
    <source>
        <dbReference type="ARBA" id="ARBA00023008"/>
    </source>
</evidence>
<evidence type="ECO:0000256" key="3">
    <source>
        <dbReference type="ARBA" id="ARBA00007866"/>
    </source>
</evidence>
<dbReference type="GO" id="GO:0004129">
    <property type="term" value="F:cytochrome-c oxidase activity"/>
    <property type="evidence" value="ECO:0007669"/>
    <property type="project" value="UniProtKB-EC"/>
</dbReference>
<dbReference type="FunFam" id="2.60.40.420:FF:000001">
    <property type="entry name" value="Cytochrome c oxidase subunit 2"/>
    <property type="match status" value="1"/>
</dbReference>
<dbReference type="InterPro" id="IPR002429">
    <property type="entry name" value="CcO_II-like_C"/>
</dbReference>
<evidence type="ECO:0000256" key="13">
    <source>
        <dbReference type="ARBA" id="ARBA00024688"/>
    </source>
</evidence>
<keyword evidence="21" id="KW-1185">Reference proteome</keyword>
<protein>
    <recommendedName>
        <fullName evidence="16">Cytochrome c oxidase subunit 2</fullName>
        <ecNumber evidence="16">7.1.1.9</ecNumber>
    </recommendedName>
</protein>
<keyword evidence="5 15" id="KW-0679">Respiratory chain</keyword>
<evidence type="ECO:0000256" key="12">
    <source>
        <dbReference type="ARBA" id="ARBA00023136"/>
    </source>
</evidence>
<evidence type="ECO:0000256" key="14">
    <source>
        <dbReference type="ARBA" id="ARBA00047816"/>
    </source>
</evidence>
<dbReference type="GO" id="GO:0005507">
    <property type="term" value="F:copper ion binding"/>
    <property type="evidence" value="ECO:0007669"/>
    <property type="project" value="InterPro"/>
</dbReference>
<dbReference type="EMBL" id="FRBW01000001">
    <property type="protein sequence ID" value="SHL45809.1"/>
    <property type="molecule type" value="Genomic_DNA"/>
</dbReference>
<dbReference type="GO" id="GO:0016491">
    <property type="term" value="F:oxidoreductase activity"/>
    <property type="evidence" value="ECO:0007669"/>
    <property type="project" value="InterPro"/>
</dbReference>
<keyword evidence="11 16" id="KW-0186">Copper</keyword>
<feature type="transmembrane region" description="Helical" evidence="17">
    <location>
        <begin position="47"/>
        <end position="66"/>
    </location>
</feature>
<accession>A0A1M7ATR6</accession>
<evidence type="ECO:0000313" key="20">
    <source>
        <dbReference type="EMBL" id="SHL45809.1"/>
    </source>
</evidence>
<dbReference type="Gene3D" id="1.10.287.90">
    <property type="match status" value="1"/>
</dbReference>
<evidence type="ECO:0000256" key="16">
    <source>
        <dbReference type="RuleBase" id="RU004024"/>
    </source>
</evidence>
<gene>
    <name evidence="20" type="ORF">SAMN05444272_0632</name>
</gene>
<reference evidence="20 21" key="1">
    <citation type="submission" date="2016-11" db="EMBL/GenBank/DDBJ databases">
        <authorList>
            <person name="Jaros S."/>
            <person name="Januszkiewicz K."/>
            <person name="Wedrychowicz H."/>
        </authorList>
    </citation>
    <scope>NUCLEOTIDE SEQUENCE [LARGE SCALE GENOMIC DNA]</scope>
    <source>
        <strain evidence="20 21">DSM 22153</strain>
    </source>
</reference>
<dbReference type="InterPro" id="IPR008972">
    <property type="entry name" value="Cupredoxin"/>
</dbReference>
<dbReference type="InterPro" id="IPR014222">
    <property type="entry name" value="Cyt_c_oxidase_su2"/>
</dbReference>
<comment type="catalytic activity">
    <reaction evidence="14 16">
        <text>4 Fe(II)-[cytochrome c] + O2 + 8 H(+)(in) = 4 Fe(III)-[cytochrome c] + 2 H2O + 4 H(+)(out)</text>
        <dbReference type="Rhea" id="RHEA:11436"/>
        <dbReference type="Rhea" id="RHEA-COMP:10350"/>
        <dbReference type="Rhea" id="RHEA-COMP:14399"/>
        <dbReference type="ChEBI" id="CHEBI:15377"/>
        <dbReference type="ChEBI" id="CHEBI:15378"/>
        <dbReference type="ChEBI" id="CHEBI:15379"/>
        <dbReference type="ChEBI" id="CHEBI:29033"/>
        <dbReference type="ChEBI" id="CHEBI:29034"/>
        <dbReference type="EC" id="7.1.1.9"/>
    </reaction>
</comment>
<feature type="domain" description="Cytochrome oxidase subunit II copper A binding" evidence="18">
    <location>
        <begin position="166"/>
        <end position="311"/>
    </location>
</feature>
<dbReference type="Pfam" id="PF00116">
    <property type="entry name" value="COX2"/>
    <property type="match status" value="1"/>
</dbReference>
<dbReference type="InterPro" id="IPR011759">
    <property type="entry name" value="Cyt_c_oxidase_su2_TM_dom"/>
</dbReference>
<feature type="transmembrane region" description="Helical" evidence="17">
    <location>
        <begin position="95"/>
        <end position="116"/>
    </location>
</feature>
<keyword evidence="10 17" id="KW-1133">Transmembrane helix</keyword>
<name>A0A1M7ATR6_9HYPH</name>
<dbReference type="PANTHER" id="PTHR22888:SF9">
    <property type="entry name" value="CYTOCHROME C OXIDASE SUBUNIT 2"/>
    <property type="match status" value="1"/>
</dbReference>
<dbReference type="GO" id="GO:0042773">
    <property type="term" value="P:ATP synthesis coupled electron transport"/>
    <property type="evidence" value="ECO:0007669"/>
    <property type="project" value="TreeGrafter"/>
</dbReference>
<dbReference type="Gene3D" id="2.60.40.420">
    <property type="entry name" value="Cupredoxins - blue copper proteins"/>
    <property type="match status" value="1"/>
</dbReference>
<dbReference type="CDD" id="cd13912">
    <property type="entry name" value="CcO_II_C"/>
    <property type="match status" value="1"/>
</dbReference>
<comment type="similarity">
    <text evidence="3 15">Belongs to the cytochrome c oxidase subunit 2 family.</text>
</comment>
<evidence type="ECO:0000256" key="8">
    <source>
        <dbReference type="ARBA" id="ARBA00022967"/>
    </source>
</evidence>
<comment type="subcellular location">
    <subcellularLocation>
        <location evidence="15">Cell membrane</location>
        <topology evidence="15">Multi-pass membrane protein</topology>
    </subcellularLocation>
    <subcellularLocation>
        <location evidence="2">Membrane</location>
        <topology evidence="2">Multi-pass membrane protein</topology>
    </subcellularLocation>
</comment>
<evidence type="ECO:0000256" key="7">
    <source>
        <dbReference type="ARBA" id="ARBA00022723"/>
    </source>
</evidence>
<dbReference type="InterPro" id="IPR036257">
    <property type="entry name" value="Cyt_c_oxidase_su2_TM_sf"/>
</dbReference>
<keyword evidence="4 15" id="KW-0813">Transport</keyword>
<dbReference type="InterPro" id="IPR001505">
    <property type="entry name" value="Copper_CuA"/>
</dbReference>
<evidence type="ECO:0000256" key="15">
    <source>
        <dbReference type="RuleBase" id="RU000456"/>
    </source>
</evidence>
<dbReference type="AlphaFoldDB" id="A0A1M7ATR6"/>
<comment type="cofactor">
    <cofactor evidence="16">
        <name>Cu cation</name>
        <dbReference type="ChEBI" id="CHEBI:23378"/>
    </cofactor>
    <text evidence="16">Binds a copper A center.</text>
</comment>
<evidence type="ECO:0000256" key="1">
    <source>
        <dbReference type="ARBA" id="ARBA00001971"/>
    </source>
</evidence>
<keyword evidence="6 15" id="KW-0812">Transmembrane</keyword>
<dbReference type="InterPro" id="IPR034210">
    <property type="entry name" value="CcO_II_C"/>
</dbReference>
<evidence type="ECO:0000256" key="5">
    <source>
        <dbReference type="ARBA" id="ARBA00022660"/>
    </source>
</evidence>
<keyword evidence="7 16" id="KW-0479">Metal-binding</keyword>
<evidence type="ECO:0000256" key="9">
    <source>
        <dbReference type="ARBA" id="ARBA00022982"/>
    </source>
</evidence>
<feature type="transmembrane region" description="Helical" evidence="17">
    <location>
        <begin position="137"/>
        <end position="159"/>
    </location>
</feature>
<feature type="domain" description="Cytochrome oxidase subunit II transmembrane region profile" evidence="19">
    <location>
        <begin position="70"/>
        <end position="165"/>
    </location>
</feature>
<evidence type="ECO:0000256" key="17">
    <source>
        <dbReference type="SAM" id="Phobius"/>
    </source>
</evidence>
<dbReference type="Pfam" id="PF02790">
    <property type="entry name" value="COX2_TM"/>
    <property type="match status" value="1"/>
</dbReference>
<dbReference type="PROSITE" id="PS00078">
    <property type="entry name" value="COX2"/>
    <property type="match status" value="1"/>
</dbReference>
<dbReference type="PANTHER" id="PTHR22888">
    <property type="entry name" value="CYTOCHROME C OXIDASE, SUBUNIT II"/>
    <property type="match status" value="1"/>
</dbReference>
<dbReference type="PRINTS" id="PR01166">
    <property type="entry name" value="CYCOXIDASEII"/>
</dbReference>
<dbReference type="SUPFAM" id="SSF81464">
    <property type="entry name" value="Cytochrome c oxidase subunit II-like, transmembrane region"/>
    <property type="match status" value="1"/>
</dbReference>
<dbReference type="SUPFAM" id="SSF49503">
    <property type="entry name" value="Cupredoxins"/>
    <property type="match status" value="1"/>
</dbReference>
<evidence type="ECO:0000259" key="18">
    <source>
        <dbReference type="PROSITE" id="PS50857"/>
    </source>
</evidence>
<evidence type="ECO:0000259" key="19">
    <source>
        <dbReference type="PROSITE" id="PS50999"/>
    </source>
</evidence>
<keyword evidence="9 15" id="KW-0249">Electron transport</keyword>
<dbReference type="NCBIfam" id="TIGR02866">
    <property type="entry name" value="CoxB"/>
    <property type="match status" value="1"/>
</dbReference>
<organism evidence="20 21">
    <name type="scientific">Roseibium suaedae</name>
    <dbReference type="NCBI Taxonomy" id="735517"/>
    <lineage>
        <taxon>Bacteria</taxon>
        <taxon>Pseudomonadati</taxon>
        <taxon>Pseudomonadota</taxon>
        <taxon>Alphaproteobacteria</taxon>
        <taxon>Hyphomicrobiales</taxon>
        <taxon>Stappiaceae</taxon>
        <taxon>Roseibium</taxon>
    </lineage>
</organism>
<keyword evidence="8" id="KW-1278">Translocase</keyword>